<dbReference type="InterPro" id="IPR028994">
    <property type="entry name" value="Integrin_alpha_N"/>
</dbReference>
<keyword evidence="2" id="KW-0812">Transmembrane</keyword>
<dbReference type="InterPro" id="IPR016024">
    <property type="entry name" value="ARM-type_fold"/>
</dbReference>
<sequence length="1209" mass="133569">MEWSDNLMIKASLYRILLNPGFIFVILFIATGIVIIKHVSRGEVEDISSAGKKTLGSMSDTLSDDKSGKDGSDKSTGIVFKDVTLESGIEFFHTQGGKMLNAISEVIGSGACMADYDNDGFVDIYSVNGAGYTHYYGKKWWWSKDPYNTLYHNNGDGTFTDVTEKAGVGDKGWGMGCAFSDYDNDGNPDLYVTNYGANVLYHNNGDGTFTNVTEKAGVGDEGWGTSIAWGDYDNDGNLDLYIANYLVFDKTMNPGEPNSAYKIDMPLLMDAKLFEGQRNVLYRNNGDGTFMDVTDQAGVGNSPGKSMGVVFSDVNNDGNQDIYITNDKSRNVLYLNNGNGNFTDIGGKLGVDSPMSGMAAAIGDYDNDGDMDIFSTYTQEDTNILYKNTILDGRGQSGLYTHNKFVNATMDAGLGEDVSVGYFGWGADFFDYDNDGHLDIFVANGHGMPDFDNPRSTIGQKNQLFRNNGDGSFLEVSGSVGYGLRPMDSSRGVTMGDYDNDGDIDLFIVNNNTYASLLKNEGGNAGNWLNIKLKGTRSNRDAIGAKVKVITGTVCQTKEVRSGSGYLSQSDMRLNFGLGSLDKADSVEIRWPSGIIESFKKVKSNQFVAIVEGDRKFSVVEAVKKAGYKHLPGTESLTKHNKEFMSSEVRQQALSALGKTGDERALKALLKCLQDEDTEVRREAVKALKHFDNDRAIGPIIIAMEDSDVGVRREAIATLGFLMKEEQTIRKSSVERKRLAIAPLIMALEDEDSVVRQEAIRALGFSESYRACIPVTRVLDDTNKEVRRDAALTLGLLRDKRAIQSLIRVLRDNDEDASVRATAIISLNRLDSDIIVEPLIKALNDDDRRIRQKAASVFIALLENEEGVVFKKKPSIEPLLSAMNDNDPMVRIEVIKAIGLIKERQFNSYLIKALSDNDDGVKQMAVKAISTIGDKEALSRIEDAMQDKNCEVRKEATMAFSVLKGRESIPYLVNMLDDSSIEVKRQAIISLGSFKNRKVINVLLGVIKNKDEDARVRLSALSSLVKINKDPAMFIDLLEDDNYEIRKEAVRCLGVLKDERAIEPLSKKIVDGNNEVRRETVLALGSFKNNRVFDTLVKVLLDKDEDDTVRSGAIQSLCHFGNRKALLNLIKVLKNRGDNVRLDVIIALGGFNDELAFKHLMMIIKNRHEDTLLRTKAVMAISQMGSENVVDTLISLIHPKGVKYRCFRN</sequence>
<protein>
    <recommendedName>
        <fullName evidence="3">ASPIC/UnbV domain-containing protein</fullName>
    </recommendedName>
</protein>
<evidence type="ECO:0000256" key="2">
    <source>
        <dbReference type="SAM" id="Phobius"/>
    </source>
</evidence>
<dbReference type="InterPro" id="IPR011519">
    <property type="entry name" value="UnbV_ASPIC"/>
</dbReference>
<evidence type="ECO:0000313" key="5">
    <source>
        <dbReference type="Proteomes" id="UP000218542"/>
    </source>
</evidence>
<dbReference type="AlphaFoldDB" id="A0A286TUH9"/>
<dbReference type="EMBL" id="BAOS01000004">
    <property type="protein sequence ID" value="GAX59552.1"/>
    <property type="molecule type" value="Genomic_DNA"/>
</dbReference>
<dbReference type="Gene3D" id="1.25.10.10">
    <property type="entry name" value="Leucine-rich Repeat Variant"/>
    <property type="match status" value="4"/>
</dbReference>
<proteinExistence type="predicted"/>
<keyword evidence="2" id="KW-1133">Transmembrane helix</keyword>
<dbReference type="Pfam" id="PF13646">
    <property type="entry name" value="HEAT_2"/>
    <property type="match status" value="5"/>
</dbReference>
<dbReference type="Pfam" id="PF13517">
    <property type="entry name" value="FG-GAP_3"/>
    <property type="match status" value="3"/>
</dbReference>
<evidence type="ECO:0000259" key="3">
    <source>
        <dbReference type="Pfam" id="PF07593"/>
    </source>
</evidence>
<dbReference type="InterPro" id="IPR011989">
    <property type="entry name" value="ARM-like"/>
</dbReference>
<dbReference type="SUPFAM" id="SSF69318">
    <property type="entry name" value="Integrin alpha N-terminal domain"/>
    <property type="match status" value="2"/>
</dbReference>
<dbReference type="InterPro" id="IPR013517">
    <property type="entry name" value="FG-GAP"/>
</dbReference>
<name>A0A286TUH9_9BACT</name>
<dbReference type="PANTHER" id="PTHR16026:SF0">
    <property type="entry name" value="CARTILAGE ACIDIC PROTEIN 1"/>
    <property type="match status" value="1"/>
</dbReference>
<accession>A0A286TUH9</accession>
<evidence type="ECO:0000313" key="4">
    <source>
        <dbReference type="EMBL" id="GAX59552.1"/>
    </source>
</evidence>
<gene>
    <name evidence="4" type="ORF">SCALIN_C04_0040</name>
</gene>
<dbReference type="Gene3D" id="2.130.10.130">
    <property type="entry name" value="Integrin alpha, N-terminal"/>
    <property type="match status" value="2"/>
</dbReference>
<dbReference type="InterPro" id="IPR004155">
    <property type="entry name" value="PBS_lyase_HEAT"/>
</dbReference>
<evidence type="ECO:0000256" key="1">
    <source>
        <dbReference type="ARBA" id="ARBA00022729"/>
    </source>
</evidence>
<dbReference type="SUPFAM" id="SSF48371">
    <property type="entry name" value="ARM repeat"/>
    <property type="match status" value="1"/>
</dbReference>
<dbReference type="Pfam" id="PF07593">
    <property type="entry name" value="UnbV_ASPIC"/>
    <property type="match status" value="1"/>
</dbReference>
<keyword evidence="5" id="KW-1185">Reference proteome</keyword>
<dbReference type="PROSITE" id="PS50176">
    <property type="entry name" value="ARM_REPEAT"/>
    <property type="match status" value="1"/>
</dbReference>
<dbReference type="PANTHER" id="PTHR16026">
    <property type="entry name" value="CARTILAGE ACIDIC PROTEIN 1"/>
    <property type="match status" value="1"/>
</dbReference>
<comment type="caution">
    <text evidence="4">The sequence shown here is derived from an EMBL/GenBank/DDBJ whole genome shotgun (WGS) entry which is preliminary data.</text>
</comment>
<feature type="domain" description="ASPIC/UnbV" evidence="3">
    <location>
        <begin position="542"/>
        <end position="607"/>
    </location>
</feature>
<keyword evidence="1" id="KW-0732">Signal</keyword>
<dbReference type="Proteomes" id="UP000218542">
    <property type="component" value="Unassembled WGS sequence"/>
</dbReference>
<dbReference type="SMART" id="SM00567">
    <property type="entry name" value="EZ_HEAT"/>
    <property type="match status" value="15"/>
</dbReference>
<dbReference type="InterPro" id="IPR000225">
    <property type="entry name" value="Armadillo"/>
</dbReference>
<reference evidence="5" key="1">
    <citation type="journal article" date="2017" name="Environ. Microbiol. Rep.">
        <title>Genetic Diversity of Marine Anaerobic Ammonium-Oxidizing Bacteria as Revealed by Genomic and Proteomic Analyses of 'Candidatus Scalindua japonica'.</title>
        <authorList>
            <person name="Oshiki M."/>
            <person name="Mizuto K."/>
            <person name="Kimura Z."/>
            <person name="Kindaichi T."/>
            <person name="Satoh H."/>
            <person name="Okabe S."/>
        </authorList>
    </citation>
    <scope>NUCLEOTIDE SEQUENCE [LARGE SCALE GENOMIC DNA]</scope>
    <source>
        <strain evidence="5">husup-a2</strain>
    </source>
</reference>
<dbReference type="InterPro" id="IPR027039">
    <property type="entry name" value="Crtac1"/>
</dbReference>
<feature type="transmembrane region" description="Helical" evidence="2">
    <location>
        <begin position="12"/>
        <end position="36"/>
    </location>
</feature>
<organism evidence="4 5">
    <name type="scientific">Candidatus Scalindua japonica</name>
    <dbReference type="NCBI Taxonomy" id="1284222"/>
    <lineage>
        <taxon>Bacteria</taxon>
        <taxon>Pseudomonadati</taxon>
        <taxon>Planctomycetota</taxon>
        <taxon>Candidatus Brocadiia</taxon>
        <taxon>Candidatus Brocadiales</taxon>
        <taxon>Candidatus Scalinduaceae</taxon>
        <taxon>Candidatus Scalindua</taxon>
    </lineage>
</organism>
<keyword evidence="2" id="KW-0472">Membrane</keyword>